<protein>
    <submittedName>
        <fullName evidence="1">Uncharacterized protein</fullName>
    </submittedName>
</protein>
<organism evidence="1 2">
    <name type="scientific">Tachysurus vachellii</name>
    <name type="common">Darkbarbel catfish</name>
    <name type="synonym">Pelteobagrus vachellii</name>
    <dbReference type="NCBI Taxonomy" id="175792"/>
    <lineage>
        <taxon>Eukaryota</taxon>
        <taxon>Metazoa</taxon>
        <taxon>Chordata</taxon>
        <taxon>Craniata</taxon>
        <taxon>Vertebrata</taxon>
        <taxon>Euteleostomi</taxon>
        <taxon>Actinopterygii</taxon>
        <taxon>Neopterygii</taxon>
        <taxon>Teleostei</taxon>
        <taxon>Ostariophysi</taxon>
        <taxon>Siluriformes</taxon>
        <taxon>Bagridae</taxon>
        <taxon>Tachysurus</taxon>
    </lineage>
</organism>
<keyword evidence="2" id="KW-1185">Reference proteome</keyword>
<dbReference type="Proteomes" id="UP001187315">
    <property type="component" value="Unassembled WGS sequence"/>
</dbReference>
<name>A0AA88N3I7_TACVA</name>
<accession>A0AA88N3I7</accession>
<gene>
    <name evidence="1" type="ORF">Q7C36_009972</name>
</gene>
<dbReference type="EMBL" id="JAVHJS010000009">
    <property type="protein sequence ID" value="KAK2848290.1"/>
    <property type="molecule type" value="Genomic_DNA"/>
</dbReference>
<reference evidence="1" key="1">
    <citation type="submission" date="2023-08" db="EMBL/GenBank/DDBJ databases">
        <title>Pelteobagrus vachellii genome.</title>
        <authorList>
            <person name="Liu H."/>
        </authorList>
    </citation>
    <scope>NUCLEOTIDE SEQUENCE</scope>
    <source>
        <strain evidence="1">PRFRI_2022a</strain>
        <tissue evidence="1">Muscle</tissue>
    </source>
</reference>
<comment type="caution">
    <text evidence="1">The sequence shown here is derived from an EMBL/GenBank/DDBJ whole genome shotgun (WGS) entry which is preliminary data.</text>
</comment>
<evidence type="ECO:0000313" key="1">
    <source>
        <dbReference type="EMBL" id="KAK2848290.1"/>
    </source>
</evidence>
<dbReference type="AlphaFoldDB" id="A0AA88N3I7"/>
<evidence type="ECO:0000313" key="2">
    <source>
        <dbReference type="Proteomes" id="UP001187315"/>
    </source>
</evidence>
<sequence length="94" mass="10237">MSVLMLSAPQLLNLSYLPLQCNDYSANQTGPTWTLLSPSEHEHGLKSEPYGLQPISLHLGPAARGTGTGNVQLAPSYSSDVLFHLYFHRGKRSA</sequence>
<proteinExistence type="predicted"/>